<feature type="region of interest" description="Disordered" evidence="1">
    <location>
        <begin position="207"/>
        <end position="226"/>
    </location>
</feature>
<dbReference type="OrthoDB" id="10056126at2759"/>
<dbReference type="InterPro" id="IPR001584">
    <property type="entry name" value="Integrase_cat-core"/>
</dbReference>
<feature type="domain" description="Integrase catalytic" evidence="2">
    <location>
        <begin position="1472"/>
        <end position="1658"/>
    </location>
</feature>
<reference evidence="4 5" key="1">
    <citation type="submission" date="2025-04" db="UniProtKB">
        <authorList>
            <consortium name="RefSeq"/>
        </authorList>
    </citation>
    <scope>IDENTIFICATION</scope>
    <source>
        <strain evidence="4 5">Wakin</strain>
        <tissue evidence="4 5">Muscle</tissue>
    </source>
</reference>
<dbReference type="Pfam" id="PF05380">
    <property type="entry name" value="Peptidase_A17"/>
    <property type="match status" value="1"/>
</dbReference>
<dbReference type="GeneID" id="113069407"/>
<dbReference type="PANTHER" id="PTHR47331:SF5">
    <property type="entry name" value="RIBONUCLEASE H"/>
    <property type="match status" value="1"/>
</dbReference>
<evidence type="ECO:0000313" key="4">
    <source>
        <dbReference type="RefSeq" id="XP_026098275.1"/>
    </source>
</evidence>
<dbReference type="InterPro" id="IPR012337">
    <property type="entry name" value="RNaseH-like_sf"/>
</dbReference>
<dbReference type="KEGG" id="caua:113069407"/>
<dbReference type="Gene3D" id="3.30.420.10">
    <property type="entry name" value="Ribonuclease H-like superfamily/Ribonuclease H"/>
    <property type="match status" value="1"/>
</dbReference>
<dbReference type="PANTHER" id="PTHR47331">
    <property type="entry name" value="PHD-TYPE DOMAIN-CONTAINING PROTEIN"/>
    <property type="match status" value="1"/>
</dbReference>
<dbReference type="SUPFAM" id="SSF53098">
    <property type="entry name" value="Ribonuclease H-like"/>
    <property type="match status" value="1"/>
</dbReference>
<name>A0A6P6MQD5_CARAU</name>
<evidence type="ECO:0000259" key="2">
    <source>
        <dbReference type="PROSITE" id="PS50994"/>
    </source>
</evidence>
<dbReference type="InterPro" id="IPR008042">
    <property type="entry name" value="Retrotrans_Pao"/>
</dbReference>
<dbReference type="InterPro" id="IPR036397">
    <property type="entry name" value="RNaseH_sf"/>
</dbReference>
<evidence type="ECO:0000313" key="3">
    <source>
        <dbReference type="Proteomes" id="UP000515129"/>
    </source>
</evidence>
<dbReference type="GO" id="GO:0003676">
    <property type="term" value="F:nucleic acid binding"/>
    <property type="evidence" value="ECO:0007669"/>
    <property type="project" value="InterPro"/>
</dbReference>
<dbReference type="Pfam" id="PF18701">
    <property type="entry name" value="DUF5641"/>
    <property type="match status" value="1"/>
</dbReference>
<protein>
    <submittedName>
        <fullName evidence="4 5">Uncharacterized protein LOC113069407 isoform X1</fullName>
    </submittedName>
</protein>
<organism evidence="3 5">
    <name type="scientific">Carassius auratus</name>
    <name type="common">Goldfish</name>
    <dbReference type="NCBI Taxonomy" id="7957"/>
    <lineage>
        <taxon>Eukaryota</taxon>
        <taxon>Metazoa</taxon>
        <taxon>Chordata</taxon>
        <taxon>Craniata</taxon>
        <taxon>Vertebrata</taxon>
        <taxon>Euteleostomi</taxon>
        <taxon>Actinopterygii</taxon>
        <taxon>Neopterygii</taxon>
        <taxon>Teleostei</taxon>
        <taxon>Ostariophysi</taxon>
        <taxon>Cypriniformes</taxon>
        <taxon>Cyprinidae</taxon>
        <taxon>Cyprininae</taxon>
        <taxon>Carassius</taxon>
    </lineage>
</organism>
<dbReference type="Proteomes" id="UP000515129">
    <property type="component" value="Unplaced"/>
</dbReference>
<sequence>MSASSETVNPSVRTKRHPAYLQDYEVDLQSFHKTVLPVSTREQPVESSDDDYSSPQVGASAAKPKRAHGLPTFSSPSRLTVRDKHCDHPRLLQQHISSPAYQSSPQYPNRQLQSEYGAEFVPLGDEGDGYQSDRSDASSLKLQRISEENLKLRETQQAIQADLKRIETAKDELIQLLDRACSLQKPLSMSNTRSDYPSVKFHDEAYADDEDWPEPPPPISYDEPENINQCGRQRIKSTTRATPTITPRLTSVEKTRDFGYPSSYDNQFRYGQYPARQIGPPNAHEQPGSLYPEQHRTVSYNVSPPMASVDLTEKYYKGPSPTIPYFCTKDPSEFARLKIALENLLPPDSTEMFKYQVLVDHLKLDDACLIADSFLHSPTPYRDTMLALNERFGQPHQVALRRIATILDSPDISRNDPSAFEKFSLQVQSLVGLLKTLGQTGSVELYCGSHVARLLNKLPPERRADFRRHMLHRPGVTYSLVDLAEWLKYESWCQSYDDQTAKGESRAKREFRVAPRARQTTATVLTGSGNSVDVRATANSPAKVDEKAKGRPMVYCSYCQNSEHAFSQCPQIPTLTKDQLSEWIRSNRRCWRCGLAHQAAHCGLKKPCPLCQRKHLRILHEVNERPVTVSSKTEACLVSSATQTLYLNKPVSSNKVLLKIVRVLLHHGSCTLDTFAILDDGSERTMLLPDAVRKLGLRGTEESLALRTIRHDVQTLEGASVSFHISPYYNPKKRYLISRAFTAPQLDLIEHSYPIAKLQRQYKHLAGLPLQSFEKAKPLILVGADQTHMITPIEPVRLGPPGGPAAIRTRLGWTLQGPTSLLEQRLKPKECLHISLPLSTTELCKNVNRLWQVDVLPFRNETECTRLKQDQRAIELLEAKTIRIKVDGIRRYATPLLRKGDMPHLHATMEAVMPRLRSTERKLARDQQQAVAYSSEIQKLVQSGAIRKLSPEEREGGFELRQWASNIPAVINHLPPEARSDGFELWLAHEKTDVQESTLGLSWNCPADVLTYRHRPIDHGAPTMRIIYKVLASQYDPLGYILPYTTRAKVLVQQLWNKQHSWDDTQLPQALVQSWNEWESQLQFLHKISFPRSYVPASVDQTRSIIDLHVFSDASESAYGAVAYLRTEDQQGKIHLSFVLARSRVAPKRVLSIPRLELCAAVIGAQLKTQLQKELTLPLRHTVLWTDSTTVLSWIQSESCHFKVFVGTRVAEIHELTNTTAWRYVDSAQNPADDLTRGKTLKDLAKPNRWSHGPPFLLLSSENWPANPTECPEIDKSEFKKSAFCGVVAVNGQFGSEYKTWTELVKAIAQELHGAAGESGEPTANTYQTAETVILQKVQSESFPEELQRLRSGKPLQHNSRLLTLTPEYDTSTNLIRVGGRLRHAETLDPALKHPIVLDSRHPAVKLLLQDFDERLCHPGPDRVFAEIRRKYWVLRGRAAIRILQHACTECQRLRAKPTFPKMADLPVARLRLYKPAFHSTGMDCFGPFLVKIGRRVEKRWGILYKCLTTRAVHVDLLNSLDTDSFLMSLRRFIARRGSPVELLSDQGTNFRGGERELCEAFQAMSPDLQRKLAPQKIAFHFNPPAAPHFGGVWEREIRSIKMALSTTIGDQTVPEEVLRTVLIEVENILNSKPLGYVSCNVADPDPVTPNLLLTGRLDNSLPTVIYPKEEGLSRRRWRHSQVLADHFWSSFIRHYLPNLQVRQKWQHTFPNMTTGTIVMIMDPHQPRAHWPIGKVVQVHPSQDSQVRSVDVQVQGKVYTRPVARLVALPPIPEDDTEETNTPTQQQ</sequence>
<gene>
    <name evidence="4 5" type="primary">LOC113069407</name>
</gene>
<accession>A0A6P6MQD5</accession>
<dbReference type="RefSeq" id="XP_026098275.1">
    <property type="nucleotide sequence ID" value="XM_026242490.1"/>
</dbReference>
<dbReference type="PROSITE" id="PS50994">
    <property type="entry name" value="INTEGRASE"/>
    <property type="match status" value="1"/>
</dbReference>
<keyword evidence="3" id="KW-1185">Reference proteome</keyword>
<dbReference type="RefSeq" id="XP_026098276.1">
    <property type="nucleotide sequence ID" value="XM_026242491.1"/>
</dbReference>
<evidence type="ECO:0000256" key="1">
    <source>
        <dbReference type="SAM" id="MobiDB-lite"/>
    </source>
</evidence>
<proteinExistence type="predicted"/>
<dbReference type="InterPro" id="IPR040676">
    <property type="entry name" value="DUF5641"/>
</dbReference>
<dbReference type="GO" id="GO:0015074">
    <property type="term" value="P:DNA integration"/>
    <property type="evidence" value="ECO:0007669"/>
    <property type="project" value="InterPro"/>
</dbReference>
<evidence type="ECO:0000313" key="5">
    <source>
        <dbReference type="RefSeq" id="XP_026098276.1"/>
    </source>
</evidence>
<feature type="region of interest" description="Disordered" evidence="1">
    <location>
        <begin position="35"/>
        <end position="82"/>
    </location>
</feature>